<reference evidence="1" key="1">
    <citation type="submission" date="2014-09" db="EMBL/GenBank/DDBJ databases">
        <authorList>
            <person name="Magalhaes I.L.F."/>
            <person name="Oliveira U."/>
            <person name="Santos F.R."/>
            <person name="Vidigal T.H.D.A."/>
            <person name="Brescovit A.D."/>
            <person name="Santos A.J."/>
        </authorList>
    </citation>
    <scope>NUCLEOTIDE SEQUENCE</scope>
    <source>
        <tissue evidence="1">Shoot tissue taken approximately 20 cm above the soil surface</tissue>
    </source>
</reference>
<protein>
    <submittedName>
        <fullName evidence="1">Uncharacterized protein</fullName>
    </submittedName>
</protein>
<organism evidence="1">
    <name type="scientific">Arundo donax</name>
    <name type="common">Giant reed</name>
    <name type="synonym">Donax arundinaceus</name>
    <dbReference type="NCBI Taxonomy" id="35708"/>
    <lineage>
        <taxon>Eukaryota</taxon>
        <taxon>Viridiplantae</taxon>
        <taxon>Streptophyta</taxon>
        <taxon>Embryophyta</taxon>
        <taxon>Tracheophyta</taxon>
        <taxon>Spermatophyta</taxon>
        <taxon>Magnoliopsida</taxon>
        <taxon>Liliopsida</taxon>
        <taxon>Poales</taxon>
        <taxon>Poaceae</taxon>
        <taxon>PACMAD clade</taxon>
        <taxon>Arundinoideae</taxon>
        <taxon>Arundineae</taxon>
        <taxon>Arundo</taxon>
    </lineage>
</organism>
<sequence length="35" mass="4079">MEQPGKTIGRNAAGYNYHRVESFKRQHKFNLGMVI</sequence>
<accession>A0A0A9DY78</accession>
<evidence type="ECO:0000313" key="1">
    <source>
        <dbReference type="EMBL" id="JAD93529.1"/>
    </source>
</evidence>
<dbReference type="AlphaFoldDB" id="A0A0A9DY78"/>
<reference evidence="1" key="2">
    <citation type="journal article" date="2015" name="Data Brief">
        <title>Shoot transcriptome of the giant reed, Arundo donax.</title>
        <authorList>
            <person name="Barrero R.A."/>
            <person name="Guerrero F.D."/>
            <person name="Moolhuijzen P."/>
            <person name="Goolsby J.A."/>
            <person name="Tidwell J."/>
            <person name="Bellgard S.E."/>
            <person name="Bellgard M.I."/>
        </authorList>
    </citation>
    <scope>NUCLEOTIDE SEQUENCE</scope>
    <source>
        <tissue evidence="1">Shoot tissue taken approximately 20 cm above the soil surface</tissue>
    </source>
</reference>
<name>A0A0A9DY78_ARUDO</name>
<proteinExistence type="predicted"/>
<dbReference type="EMBL" id="GBRH01204366">
    <property type="protein sequence ID" value="JAD93529.1"/>
    <property type="molecule type" value="Transcribed_RNA"/>
</dbReference>